<dbReference type="EMBL" id="JASSZA010000011">
    <property type="protein sequence ID" value="KAK2097924.1"/>
    <property type="molecule type" value="Genomic_DNA"/>
</dbReference>
<proteinExistence type="inferred from homology"/>
<evidence type="ECO:0000256" key="5">
    <source>
        <dbReference type="ARBA" id="ARBA00022741"/>
    </source>
</evidence>
<dbReference type="Pfam" id="PF02518">
    <property type="entry name" value="HATPase_c"/>
    <property type="match status" value="1"/>
</dbReference>
<accession>A0ABQ9ULJ1</accession>
<dbReference type="EC" id="2.7.11.-" evidence="9"/>
<evidence type="ECO:0000256" key="7">
    <source>
        <dbReference type="ARBA" id="ARBA00022840"/>
    </source>
</evidence>
<dbReference type="PROSITE" id="PS50109">
    <property type="entry name" value="HIS_KIN"/>
    <property type="match status" value="1"/>
</dbReference>
<dbReference type="InterPro" id="IPR005467">
    <property type="entry name" value="His_kinase_dom"/>
</dbReference>
<dbReference type="PANTHER" id="PTHR11947:SF20">
    <property type="entry name" value="[3-METHYL-2-OXOBUTANOATE DEHYDROGENASE [LIPOAMIDE]] KINASE, MITOCHONDRIAL"/>
    <property type="match status" value="1"/>
</dbReference>
<evidence type="ECO:0000256" key="2">
    <source>
        <dbReference type="ARBA" id="ARBA00006155"/>
    </source>
</evidence>
<keyword evidence="5 9" id="KW-0547">Nucleotide-binding</keyword>
<keyword evidence="6 9" id="KW-0418">Kinase</keyword>
<keyword evidence="7 9" id="KW-0067">ATP-binding</keyword>
<evidence type="ECO:0000256" key="1">
    <source>
        <dbReference type="ARBA" id="ARBA00004305"/>
    </source>
</evidence>
<evidence type="ECO:0000259" key="11">
    <source>
        <dbReference type="PROSITE" id="PS50109"/>
    </source>
</evidence>
<feature type="domain" description="Histidine kinase" evidence="11">
    <location>
        <begin position="446"/>
        <end position="581"/>
    </location>
</feature>
<reference evidence="12 13" key="1">
    <citation type="submission" date="2023-05" db="EMBL/GenBank/DDBJ databases">
        <title>B98-5 Cell Line De Novo Hybrid Assembly: An Optical Mapping Approach.</title>
        <authorList>
            <person name="Kananen K."/>
            <person name="Auerbach J.A."/>
            <person name="Kautto E."/>
            <person name="Blachly J.S."/>
        </authorList>
    </citation>
    <scope>NUCLEOTIDE SEQUENCE [LARGE SCALE GENOMIC DNA]</scope>
    <source>
        <strain evidence="12">B95-8</strain>
        <tissue evidence="12">Cell line</tissue>
    </source>
</reference>
<dbReference type="Pfam" id="PF10436">
    <property type="entry name" value="BCDHK_Adom3"/>
    <property type="match status" value="1"/>
</dbReference>
<evidence type="ECO:0000256" key="4">
    <source>
        <dbReference type="ARBA" id="ARBA00022679"/>
    </source>
</evidence>
<dbReference type="SUPFAM" id="SSF55874">
    <property type="entry name" value="ATPase domain of HSP90 chaperone/DNA topoisomerase II/histidine kinase"/>
    <property type="match status" value="1"/>
</dbReference>
<dbReference type="InterPro" id="IPR018955">
    <property type="entry name" value="BCDHK/PDK_N"/>
</dbReference>
<comment type="subcellular location">
    <subcellularLocation>
        <location evidence="1 9">Mitochondrion matrix</location>
    </subcellularLocation>
</comment>
<evidence type="ECO:0000256" key="10">
    <source>
        <dbReference type="SAM" id="MobiDB-lite"/>
    </source>
</evidence>
<evidence type="ECO:0000256" key="8">
    <source>
        <dbReference type="ARBA" id="ARBA00023128"/>
    </source>
</evidence>
<feature type="compositionally biased region" description="Basic residues" evidence="10">
    <location>
        <begin position="29"/>
        <end position="38"/>
    </location>
</feature>
<keyword evidence="13" id="KW-1185">Reference proteome</keyword>
<evidence type="ECO:0000313" key="12">
    <source>
        <dbReference type="EMBL" id="KAK2097924.1"/>
    </source>
</evidence>
<evidence type="ECO:0000256" key="6">
    <source>
        <dbReference type="ARBA" id="ARBA00022777"/>
    </source>
</evidence>
<dbReference type="PANTHER" id="PTHR11947">
    <property type="entry name" value="PYRUVATE DEHYDROGENASE KINASE"/>
    <property type="match status" value="1"/>
</dbReference>
<feature type="compositionally biased region" description="Low complexity" evidence="10">
    <location>
        <begin position="124"/>
        <end position="139"/>
    </location>
</feature>
<feature type="region of interest" description="Disordered" evidence="10">
    <location>
        <begin position="1"/>
        <end position="63"/>
    </location>
</feature>
<evidence type="ECO:0000313" key="13">
    <source>
        <dbReference type="Proteomes" id="UP001266305"/>
    </source>
</evidence>
<dbReference type="Proteomes" id="UP001266305">
    <property type="component" value="Unassembled WGS sequence"/>
</dbReference>
<evidence type="ECO:0000256" key="3">
    <source>
        <dbReference type="ARBA" id="ARBA00022553"/>
    </source>
</evidence>
<evidence type="ECO:0000256" key="9">
    <source>
        <dbReference type="RuleBase" id="RU366032"/>
    </source>
</evidence>
<dbReference type="InterPro" id="IPR036784">
    <property type="entry name" value="AK/P_DHK_N_sf"/>
</dbReference>
<dbReference type="InterPro" id="IPR003594">
    <property type="entry name" value="HATPase_dom"/>
</dbReference>
<dbReference type="CDD" id="cd16929">
    <property type="entry name" value="HATPase_PDK-like"/>
    <property type="match status" value="1"/>
</dbReference>
<feature type="region of interest" description="Disordered" evidence="10">
    <location>
        <begin position="92"/>
        <end position="171"/>
    </location>
</feature>
<dbReference type="InterPro" id="IPR039028">
    <property type="entry name" value="BCKD/PDK"/>
</dbReference>
<keyword evidence="4 9" id="KW-0808">Transferase</keyword>
<keyword evidence="3" id="KW-0597">Phosphoprotein</keyword>
<name>A0ABQ9ULJ1_SAGOE</name>
<dbReference type="SUPFAM" id="SSF69012">
    <property type="entry name" value="alpha-ketoacid dehydrogenase kinase, N-terminal domain"/>
    <property type="match status" value="1"/>
</dbReference>
<gene>
    <name evidence="12" type="ORF">P7K49_023375</name>
</gene>
<dbReference type="InterPro" id="IPR036890">
    <property type="entry name" value="HATPase_C_sf"/>
</dbReference>
<feature type="compositionally biased region" description="Polar residues" evidence="10">
    <location>
        <begin position="92"/>
        <end position="104"/>
    </location>
</feature>
<dbReference type="SMART" id="SM00387">
    <property type="entry name" value="HATPase_c"/>
    <property type="match status" value="1"/>
</dbReference>
<dbReference type="Gene3D" id="3.30.565.10">
    <property type="entry name" value="Histidine kinase-like ATPase, C-terminal domain"/>
    <property type="match status" value="1"/>
</dbReference>
<dbReference type="Gene3D" id="1.20.140.20">
    <property type="entry name" value="Alpha-ketoacid/pyruvate dehydrogenase kinase, N-terminal domain"/>
    <property type="match status" value="1"/>
</dbReference>
<keyword evidence="8 9" id="KW-0496">Mitochondrion</keyword>
<protein>
    <recommendedName>
        <fullName evidence="9">Protein-serine/threonine kinase</fullName>
        <ecNumber evidence="9">2.7.11.-</ecNumber>
    </recommendedName>
</protein>
<organism evidence="12 13">
    <name type="scientific">Saguinus oedipus</name>
    <name type="common">Cotton-top tamarin</name>
    <name type="synonym">Oedipomidas oedipus</name>
    <dbReference type="NCBI Taxonomy" id="9490"/>
    <lineage>
        <taxon>Eukaryota</taxon>
        <taxon>Metazoa</taxon>
        <taxon>Chordata</taxon>
        <taxon>Craniata</taxon>
        <taxon>Vertebrata</taxon>
        <taxon>Euteleostomi</taxon>
        <taxon>Mammalia</taxon>
        <taxon>Eutheria</taxon>
        <taxon>Euarchontoglires</taxon>
        <taxon>Primates</taxon>
        <taxon>Haplorrhini</taxon>
        <taxon>Platyrrhini</taxon>
        <taxon>Cebidae</taxon>
        <taxon>Callitrichinae</taxon>
        <taxon>Saguinus</taxon>
    </lineage>
</organism>
<comment type="similarity">
    <text evidence="2 9">Belongs to the PDK/BCKDK protein kinase family.</text>
</comment>
<sequence>MRGRQGLHVLKANYNSQDTPGAAPERRHVGGGRRRLGPRRVDCSSPSARTRAGPGSGPTVSGAILADPVRAGLVAHVRSLHHSAGAQAGLTSTIWGASGPNQVTRVGGSAGDSRPDPPEPTPEPRTGAACPLAALPGAGFEVGEEPLPTHTPLIPFGSPLPPGSSALAATGSERSRTMILASVLGSGPRGGPPLWPLLGPALGIRSRSTSATDTYHVEMARERSKTVTSFYNQSAIDAAAEKPSVRLTPTMMLYAGRSQDGSHLLKSARYLQQELPVRIAHRIKGFRCLPFIIGCNPTILHVHELYIRAFQKLTDFPPIKDQAEEAQYCQLVRQLLDDHKDVVTLLAEGLRESRKHIQDEKLVRYFLDKTLTSRLGIRMLATHHLALHEDKPDFVGIICTRLSPKKIIEKWVDFARRLCEHKYGNAPRVRINGHVAARFPFIPMPLDYILPELLKNAMRATMESHLDTPYNVPDVVITIANNDVDLIIRISDRGGGIAHKDLDRVMDYHFTTAEASTQDPRISPLFGHLDMHSGAQSGPMHGFGFGLPTSRAYAEYLGGSLQLQSLQGIGTDVYLRLRHIDGREESFRI</sequence>
<comment type="caution">
    <text evidence="12">The sequence shown here is derived from an EMBL/GenBank/DDBJ whole genome shotgun (WGS) entry which is preliminary data.</text>
</comment>